<feature type="region of interest" description="Disordered" evidence="1">
    <location>
        <begin position="366"/>
        <end position="404"/>
    </location>
</feature>
<dbReference type="CDD" id="cd09917">
    <property type="entry name" value="F-box_SF"/>
    <property type="match status" value="1"/>
</dbReference>
<feature type="compositionally biased region" description="Low complexity" evidence="1">
    <location>
        <begin position="391"/>
        <end position="404"/>
    </location>
</feature>
<reference evidence="2" key="1">
    <citation type="journal article" date="2023" name="Mol. Plant Microbe Interact.">
        <title>Elucidating the Obligate Nature and Biological Capacity of an Invasive Fungal Corn Pathogen.</title>
        <authorList>
            <person name="MacCready J.S."/>
            <person name="Roggenkamp E.M."/>
            <person name="Gdanetz K."/>
            <person name="Chilvers M.I."/>
        </authorList>
    </citation>
    <scope>NUCLEOTIDE SEQUENCE</scope>
    <source>
        <strain evidence="2">PM02</strain>
    </source>
</reference>
<evidence type="ECO:0000313" key="3">
    <source>
        <dbReference type="Proteomes" id="UP001217918"/>
    </source>
</evidence>
<dbReference type="Proteomes" id="UP001217918">
    <property type="component" value="Unassembled WGS sequence"/>
</dbReference>
<feature type="compositionally biased region" description="Acidic residues" evidence="1">
    <location>
        <begin position="456"/>
        <end position="470"/>
    </location>
</feature>
<feature type="compositionally biased region" description="Basic and acidic residues" evidence="1">
    <location>
        <begin position="371"/>
        <end position="389"/>
    </location>
</feature>
<dbReference type="EMBL" id="JAQQPM010000002">
    <property type="protein sequence ID" value="KAK2068945.1"/>
    <property type="molecule type" value="Genomic_DNA"/>
</dbReference>
<name>A0AAD9I1T3_9PEZI</name>
<gene>
    <name evidence="2" type="ORF">P8C59_003559</name>
</gene>
<dbReference type="AlphaFoldDB" id="A0AAD9I1T3"/>
<feature type="region of interest" description="Disordered" evidence="1">
    <location>
        <begin position="213"/>
        <end position="234"/>
    </location>
</feature>
<protein>
    <recommendedName>
        <fullName evidence="4">F-box domain-containing protein</fullName>
    </recommendedName>
</protein>
<accession>A0AAD9I1T3</accession>
<evidence type="ECO:0000256" key="1">
    <source>
        <dbReference type="SAM" id="MobiDB-lite"/>
    </source>
</evidence>
<sequence length="544" mass="59800">MACTAAVETLPPELMDQIFGYLVRPPPSASRLHDQPKPTMLRARGDDDPPCDLKSLSLVNKRWRAMTLPTLFRHVHWALDRWDLLLAEPKADLDQDQDQDDAAASSLPLLPFLSDNGLGRHVDTLTMVVGDSLEHLSRVPQGHPGRAHLAEQAKTYNEDNNWVWRLLFSVMDPTRITVIASPQMLASLLSRMLFLGDAWSFTPLCHILSLSREDRQSAPSDTPDTASAGPSRARPSQLFTVRPWTSLLLNEGSSVRVYSTYDFIFKRPPSILGALLGAEQSPNDRPLVPTTIRNLAYVGIFPLSSHFHVLVNHLPRLDRLFVQLVPRDRDPPAPEGPEMRNVLTSDLWMQRNHCYSLVMRQLAAEDDADADDQHEHAAPPDGGDPHDDWVGFGAPSPPAASGGFAENNWRHLRVFESGDAADWESWEMAVQYVRQSRSGWRIAGDGVFVKGGDGSAGEDDGGGQGGDDDEVDGIVALDDTDAAVGSVTGDDDDHDQDDAFGFPLFQGNLERVAFNGVARLPFSPATHYAAGALDVDVGMHHGWT</sequence>
<evidence type="ECO:0008006" key="4">
    <source>
        <dbReference type="Google" id="ProtNLM"/>
    </source>
</evidence>
<organism evidence="2 3">
    <name type="scientific">Phyllachora maydis</name>
    <dbReference type="NCBI Taxonomy" id="1825666"/>
    <lineage>
        <taxon>Eukaryota</taxon>
        <taxon>Fungi</taxon>
        <taxon>Dikarya</taxon>
        <taxon>Ascomycota</taxon>
        <taxon>Pezizomycotina</taxon>
        <taxon>Sordariomycetes</taxon>
        <taxon>Sordariomycetidae</taxon>
        <taxon>Phyllachorales</taxon>
        <taxon>Phyllachoraceae</taxon>
        <taxon>Phyllachora</taxon>
    </lineage>
</organism>
<feature type="region of interest" description="Disordered" evidence="1">
    <location>
        <begin position="451"/>
        <end position="470"/>
    </location>
</feature>
<comment type="caution">
    <text evidence="2">The sequence shown here is derived from an EMBL/GenBank/DDBJ whole genome shotgun (WGS) entry which is preliminary data.</text>
</comment>
<proteinExistence type="predicted"/>
<dbReference type="Gene3D" id="1.20.1280.50">
    <property type="match status" value="1"/>
</dbReference>
<keyword evidence="3" id="KW-1185">Reference proteome</keyword>
<evidence type="ECO:0000313" key="2">
    <source>
        <dbReference type="EMBL" id="KAK2068945.1"/>
    </source>
</evidence>